<dbReference type="AlphaFoldDB" id="A0A7X9WZV1"/>
<accession>A0A7X9WZV1</accession>
<evidence type="ECO:0000313" key="2">
    <source>
        <dbReference type="Proteomes" id="UP000519023"/>
    </source>
</evidence>
<protein>
    <submittedName>
        <fullName evidence="1">Uncharacterized protein</fullName>
    </submittedName>
</protein>
<dbReference type="EMBL" id="JABBFV010000028">
    <property type="protein sequence ID" value="NML12872.1"/>
    <property type="molecule type" value="Genomic_DNA"/>
</dbReference>
<dbReference type="Proteomes" id="UP000519023">
    <property type="component" value="Unassembled WGS sequence"/>
</dbReference>
<sequence>MMHQAAGDAWRDQEHRIAKRMLRGSHNFNDRLAETIDELTGIAFAMPDKVEGDHGRRTFQMI</sequence>
<evidence type="ECO:0000313" key="1">
    <source>
        <dbReference type="EMBL" id="NML12872.1"/>
    </source>
</evidence>
<reference evidence="1 2" key="1">
    <citation type="submission" date="2020-04" db="EMBL/GenBank/DDBJ databases">
        <title>Sphingobium sp. AR-3-1 isolated from Arctic soil.</title>
        <authorList>
            <person name="Dahal R.H."/>
            <person name="Chaudhary D.K."/>
        </authorList>
    </citation>
    <scope>NUCLEOTIDE SEQUENCE [LARGE SCALE GENOMIC DNA]</scope>
    <source>
        <strain evidence="1 2">AR-3-1</strain>
    </source>
</reference>
<name>A0A7X9WZV1_9SPHN</name>
<organism evidence="1 2">
    <name type="scientific">Sphingobium psychrophilum</name>
    <dbReference type="NCBI Taxonomy" id="2728834"/>
    <lineage>
        <taxon>Bacteria</taxon>
        <taxon>Pseudomonadati</taxon>
        <taxon>Pseudomonadota</taxon>
        <taxon>Alphaproteobacteria</taxon>
        <taxon>Sphingomonadales</taxon>
        <taxon>Sphingomonadaceae</taxon>
        <taxon>Sphingobium</taxon>
    </lineage>
</organism>
<gene>
    <name evidence="1" type="ORF">HHL08_22520</name>
</gene>
<proteinExistence type="predicted"/>
<comment type="caution">
    <text evidence="1">The sequence shown here is derived from an EMBL/GenBank/DDBJ whole genome shotgun (WGS) entry which is preliminary data.</text>
</comment>
<dbReference type="RefSeq" id="WP_169575201.1">
    <property type="nucleotide sequence ID" value="NZ_JABBFV010000028.1"/>
</dbReference>
<keyword evidence="2" id="KW-1185">Reference proteome</keyword>